<evidence type="ECO:0000313" key="1">
    <source>
        <dbReference type="EMBL" id="PXY32509.1"/>
    </source>
</evidence>
<dbReference type="Proteomes" id="UP000249915">
    <property type="component" value="Unassembled WGS sequence"/>
</dbReference>
<dbReference type="OrthoDB" id="4460669at2"/>
<accession>A0A2V4BEN8</accession>
<name>A0A2V4BEN8_9PSEU</name>
<sequence>MSNPFNIDTISAGADWVQWRRSRLKKSNYVKLYELTKIRTSYGSGELYLAIYDDERGMDRSLSEWHRDRRIWRYTCADGSRRSIARGDALQVVDCRYGSSIAVQASDVARLLGSDDGHGAVMPAADARALAAPRRVVPRADIPGSL</sequence>
<keyword evidence="2" id="KW-1185">Reference proteome</keyword>
<comment type="caution">
    <text evidence="1">The sequence shown here is derived from an EMBL/GenBank/DDBJ whole genome shotgun (WGS) entry which is preliminary data.</text>
</comment>
<dbReference type="RefSeq" id="WP_112280535.1">
    <property type="nucleotide sequence ID" value="NZ_MASW01000001.1"/>
</dbReference>
<reference evidence="1 2" key="1">
    <citation type="submission" date="2016-07" db="EMBL/GenBank/DDBJ databases">
        <title>Draft genome sequence of Prauserella muralis DSM 45305, isolated from a mould-covered wall in an indoor environment.</title>
        <authorList>
            <person name="Ruckert C."/>
            <person name="Albersmeier A."/>
            <person name="Jiang C.-L."/>
            <person name="Jiang Y."/>
            <person name="Kalinowski J."/>
            <person name="Schneider O."/>
            <person name="Winkler A."/>
            <person name="Zotchev S.B."/>
        </authorList>
    </citation>
    <scope>NUCLEOTIDE SEQUENCE [LARGE SCALE GENOMIC DNA]</scope>
    <source>
        <strain evidence="1 2">DSM 45305</strain>
    </source>
</reference>
<evidence type="ECO:0000313" key="2">
    <source>
        <dbReference type="Proteomes" id="UP000249915"/>
    </source>
</evidence>
<dbReference type="AlphaFoldDB" id="A0A2V4BEN8"/>
<organism evidence="1 2">
    <name type="scientific">Prauserella muralis</name>
    <dbReference type="NCBI Taxonomy" id="588067"/>
    <lineage>
        <taxon>Bacteria</taxon>
        <taxon>Bacillati</taxon>
        <taxon>Actinomycetota</taxon>
        <taxon>Actinomycetes</taxon>
        <taxon>Pseudonocardiales</taxon>
        <taxon>Pseudonocardiaceae</taxon>
        <taxon>Prauserella</taxon>
    </lineage>
</organism>
<protein>
    <submittedName>
        <fullName evidence="1">Uncharacterized protein</fullName>
    </submittedName>
</protein>
<dbReference type="EMBL" id="MASW01000001">
    <property type="protein sequence ID" value="PXY32509.1"/>
    <property type="molecule type" value="Genomic_DNA"/>
</dbReference>
<gene>
    <name evidence="1" type="ORF">BAY60_09670</name>
</gene>
<proteinExistence type="predicted"/>